<organism evidence="1 2">
    <name type="scientific">Chaetoceros tenuissimus</name>
    <dbReference type="NCBI Taxonomy" id="426638"/>
    <lineage>
        <taxon>Eukaryota</taxon>
        <taxon>Sar</taxon>
        <taxon>Stramenopiles</taxon>
        <taxon>Ochrophyta</taxon>
        <taxon>Bacillariophyta</taxon>
        <taxon>Coscinodiscophyceae</taxon>
        <taxon>Chaetocerotophycidae</taxon>
        <taxon>Chaetocerotales</taxon>
        <taxon>Chaetocerotaceae</taxon>
        <taxon>Chaetoceros</taxon>
    </lineage>
</organism>
<gene>
    <name evidence="1" type="ORF">CTEN210_00838</name>
</gene>
<comment type="caution">
    <text evidence="1">The sequence shown here is derived from an EMBL/GenBank/DDBJ whole genome shotgun (WGS) entry which is preliminary data.</text>
</comment>
<reference evidence="1 2" key="1">
    <citation type="journal article" date="2021" name="Sci. Rep.">
        <title>The genome of the diatom Chaetoceros tenuissimus carries an ancient integrated fragment of an extant virus.</title>
        <authorList>
            <person name="Hongo Y."/>
            <person name="Kimura K."/>
            <person name="Takaki Y."/>
            <person name="Yoshida Y."/>
            <person name="Baba S."/>
            <person name="Kobayashi G."/>
            <person name="Nagasaki K."/>
            <person name="Hano T."/>
            <person name="Tomaru Y."/>
        </authorList>
    </citation>
    <scope>NUCLEOTIDE SEQUENCE [LARGE SCALE GENOMIC DNA]</scope>
    <source>
        <strain evidence="1 2">NIES-3715</strain>
    </source>
</reference>
<dbReference type="Pfam" id="PF13306">
    <property type="entry name" value="LRR_5"/>
    <property type="match status" value="1"/>
</dbReference>
<sequence>MRVQTEEWQRFIPGVRMYKGKKTLFYNGEVLFDENTGQFLIYDQRERWSWEVIIVLPGVEVIPFHTFEWCSGLKRVIMADSVRILGNRCFFNCWELAFVKLSRNLEQIVNGAFFNCAFTSIFIPPSCQEICHQAFVGCKKLIILSVPRHARLGGKVITDTKLIEESPFETNNAGHLQNTNEAEDLRHWIKNVNGTNEEEFALHCACSSFTPLEDTIHAIVKRQGLSSLHRPNRIGVTPLQYLEENPHSEIKEQKLINRYVLDMMGEI</sequence>
<proteinExistence type="predicted"/>
<accession>A0AAD3CEX1</accession>
<name>A0AAD3CEX1_9STRA</name>
<dbReference type="InterPro" id="IPR032675">
    <property type="entry name" value="LRR_dom_sf"/>
</dbReference>
<protein>
    <submittedName>
        <fullName evidence="1">Uncharacterized protein</fullName>
    </submittedName>
</protein>
<dbReference type="InterPro" id="IPR026906">
    <property type="entry name" value="LRR_5"/>
</dbReference>
<dbReference type="EMBL" id="BLLK01000019">
    <property type="protein sequence ID" value="GFH44364.1"/>
    <property type="molecule type" value="Genomic_DNA"/>
</dbReference>
<dbReference type="AlphaFoldDB" id="A0AAD3CEX1"/>
<dbReference type="Proteomes" id="UP001054902">
    <property type="component" value="Unassembled WGS sequence"/>
</dbReference>
<evidence type="ECO:0000313" key="1">
    <source>
        <dbReference type="EMBL" id="GFH44364.1"/>
    </source>
</evidence>
<dbReference type="SUPFAM" id="SSF52058">
    <property type="entry name" value="L domain-like"/>
    <property type="match status" value="1"/>
</dbReference>
<keyword evidence="2" id="KW-1185">Reference proteome</keyword>
<evidence type="ECO:0000313" key="2">
    <source>
        <dbReference type="Proteomes" id="UP001054902"/>
    </source>
</evidence>
<dbReference type="Gene3D" id="3.80.10.10">
    <property type="entry name" value="Ribonuclease Inhibitor"/>
    <property type="match status" value="1"/>
</dbReference>